<proteinExistence type="predicted"/>
<dbReference type="Pfam" id="PF18962">
    <property type="entry name" value="Por_Secre_tail"/>
    <property type="match status" value="1"/>
</dbReference>
<evidence type="ECO:0000313" key="4">
    <source>
        <dbReference type="Proteomes" id="UP000194873"/>
    </source>
</evidence>
<feature type="chain" id="PRO_5012851466" description="Secretion system C-terminal sorting domain-containing protein" evidence="1">
    <location>
        <begin position="24"/>
        <end position="305"/>
    </location>
</feature>
<feature type="domain" description="Secretion system C-terminal sorting" evidence="2">
    <location>
        <begin position="228"/>
        <end position="302"/>
    </location>
</feature>
<dbReference type="InterPro" id="IPR038653">
    <property type="entry name" value="Put_CMD_sf"/>
</dbReference>
<reference evidence="3 4" key="1">
    <citation type="submission" date="2017-01" db="EMBL/GenBank/DDBJ databases">
        <title>A new Hymenobacter.</title>
        <authorList>
            <person name="Liang Y."/>
            <person name="Feng F."/>
        </authorList>
    </citation>
    <scope>NUCLEOTIDE SEQUENCE [LARGE SCALE GENOMIC DNA]</scope>
    <source>
        <strain evidence="3">MIMBbqt21</strain>
    </source>
</reference>
<sequence>MKKTLYQLIFAALSLCATATASAQSLPNGNFENWAERHGSEQPVDWSTTDDWLHEFGTPVVTETVSKTTEKHNGSFAVKLENKLLGDLVPVPGMLSVGKVPDFGANELGGIPFTSRPSHFQFHYKQTGTNIAADSAHVVVALTRTVNGQRVVIAGADSLLLAGPSTYTLMRLPLQYQSSLAPDSVFILFQSAMGEDYTAGNALYLDGIAFTSDVTAARDAKLAAALQVYPNPSTSGLFTLTTQGHDANFAQASLTVTDAQGRTVLRQAATGSQSHTLDLQRQPAGFYLLRLDTPQGFVVRRLVKS</sequence>
<dbReference type="RefSeq" id="WP_086596272.1">
    <property type="nucleotide sequence ID" value="NZ_MTSE01000016.1"/>
</dbReference>
<protein>
    <recommendedName>
        <fullName evidence="2">Secretion system C-terminal sorting domain-containing protein</fullName>
    </recommendedName>
</protein>
<evidence type="ECO:0000313" key="3">
    <source>
        <dbReference type="EMBL" id="OUJ71430.1"/>
    </source>
</evidence>
<dbReference type="OrthoDB" id="640949at2"/>
<accession>A0A243W8M5</accession>
<dbReference type="InterPro" id="IPR026444">
    <property type="entry name" value="Secre_tail"/>
</dbReference>
<evidence type="ECO:0000256" key="1">
    <source>
        <dbReference type="SAM" id="SignalP"/>
    </source>
</evidence>
<keyword evidence="1" id="KW-0732">Signal</keyword>
<comment type="caution">
    <text evidence="3">The sequence shown here is derived from an EMBL/GenBank/DDBJ whole genome shotgun (WGS) entry which is preliminary data.</text>
</comment>
<gene>
    <name evidence="3" type="ORF">BXP70_21990</name>
</gene>
<evidence type="ECO:0000259" key="2">
    <source>
        <dbReference type="Pfam" id="PF18962"/>
    </source>
</evidence>
<keyword evidence="4" id="KW-1185">Reference proteome</keyword>
<dbReference type="AlphaFoldDB" id="A0A243W8M5"/>
<organism evidence="3 4">
    <name type="scientific">Hymenobacter crusticola</name>
    <dbReference type="NCBI Taxonomy" id="1770526"/>
    <lineage>
        <taxon>Bacteria</taxon>
        <taxon>Pseudomonadati</taxon>
        <taxon>Bacteroidota</taxon>
        <taxon>Cytophagia</taxon>
        <taxon>Cytophagales</taxon>
        <taxon>Hymenobacteraceae</taxon>
        <taxon>Hymenobacter</taxon>
    </lineage>
</organism>
<dbReference type="NCBIfam" id="TIGR04183">
    <property type="entry name" value="Por_Secre_tail"/>
    <property type="match status" value="1"/>
</dbReference>
<dbReference type="EMBL" id="MTSE01000016">
    <property type="protein sequence ID" value="OUJ71430.1"/>
    <property type="molecule type" value="Genomic_DNA"/>
</dbReference>
<dbReference type="Proteomes" id="UP000194873">
    <property type="component" value="Unassembled WGS sequence"/>
</dbReference>
<dbReference type="Gene3D" id="2.60.120.890">
    <property type="entry name" value="BT2081, beta-jelly-roll domain"/>
    <property type="match status" value="1"/>
</dbReference>
<feature type="signal peptide" evidence="1">
    <location>
        <begin position="1"/>
        <end position="23"/>
    </location>
</feature>
<name>A0A243W8M5_9BACT</name>